<dbReference type="Proteomes" id="UP001164743">
    <property type="component" value="Chromosome 16A"/>
</dbReference>
<evidence type="ECO:0000256" key="2">
    <source>
        <dbReference type="SAM" id="MobiDB-lite"/>
    </source>
</evidence>
<dbReference type="PANTHER" id="PTHR12619">
    <property type="entry name" value="RFX TRANSCRIPTION FACTOR FAMILY"/>
    <property type="match status" value="1"/>
</dbReference>
<feature type="compositionally biased region" description="Low complexity" evidence="2">
    <location>
        <begin position="97"/>
        <end position="109"/>
    </location>
</feature>
<feature type="region of interest" description="Disordered" evidence="2">
    <location>
        <begin position="179"/>
        <end position="244"/>
    </location>
</feature>
<dbReference type="InterPro" id="IPR057321">
    <property type="entry name" value="RFX1-4/6/8-like_BCD"/>
</dbReference>
<dbReference type="InterPro" id="IPR036388">
    <property type="entry name" value="WH-like_DNA-bd_sf"/>
</dbReference>
<dbReference type="InterPro" id="IPR003150">
    <property type="entry name" value="DNA-bd_RFX"/>
</dbReference>
<feature type="compositionally biased region" description="Low complexity" evidence="2">
    <location>
        <begin position="421"/>
        <end position="433"/>
    </location>
</feature>
<evidence type="ECO:0000256" key="1">
    <source>
        <dbReference type="ARBA" id="ARBA00023125"/>
    </source>
</evidence>
<dbReference type="RefSeq" id="XP_053027898.1">
    <property type="nucleotide sequence ID" value="XM_053163921.1"/>
</dbReference>
<dbReference type="InterPro" id="IPR036390">
    <property type="entry name" value="WH_DNA-bd_sf"/>
</dbReference>
<organism evidence="5 6">
    <name type="scientific">Puccinia triticina</name>
    <dbReference type="NCBI Taxonomy" id="208348"/>
    <lineage>
        <taxon>Eukaryota</taxon>
        <taxon>Fungi</taxon>
        <taxon>Dikarya</taxon>
        <taxon>Basidiomycota</taxon>
        <taxon>Pucciniomycotina</taxon>
        <taxon>Pucciniomycetes</taxon>
        <taxon>Pucciniales</taxon>
        <taxon>Pucciniaceae</taxon>
        <taxon>Puccinia</taxon>
    </lineage>
</organism>
<sequence>MTTTTPALLLPPNAAPPCASLQQHQPPPPTSTSQPFLPATGSPSLHNTQPFLPAPSNNSPGDYPQARTMMMSQATSHHFDHHLPQQHPPQNHHRHVSNASSISSLASSHSHYDPAQYPQSYAVPVSYTGSVSADAAFGGVPGNSPEGIGAGSNVTGGRKASQIQMMRRARAQARPYGLRTDQVPWNPNDPSTNPGASNNLMRSHSVASDAPSNTEEELAQLLRSQSPNVHGHSSSYGTTTLPMNGTSSNGLGVMTGANGMANTSMVGGMGARMGRMTLDSTETYEALAHHIRTAVTTSASDRARQAFVQACFGKSVRQSFPNIKTRRLGVRGNSKYHYCGIRPATAKEAEILMNLSQSEKPEPSHNGNTPSSADDDVDSDDSPSRRVSMQPSSLSVDDSYQGMMSLDADGQQPQTPRTARPSMSSLASSQPLSHATSDSNGSDFRAPMALPSLDEVLNQPLAHDLDHQKAREFWSMYVDHSKTLLDSVKSYRFDQFELALRTFWTSMDSSSRECITHSLMMSLIYRADAVVYDEILDYLHSQTLNQMPQQAFGSLRQLAQNMEQVIIAALENFPSTFVGPKIELAARFGHLVVRNLGICQLAQALSGIFSNPANLKDMAEAWDGIDFEAVRNQAALVTNCQHEILGGCFDEFRAILNNPNVTIDHFISFVEATYKRCLQPSADGERALSPRSLLVRWCFVSSQLIRDLTLRSASSFGSFQIVNLFFDEWLGFKVLRKVALHVAAVAASVDTTGQQQQSLGPESAMYSADGSHHQASFQGFAAPANELLGAGLAASAGEHDVAHPGTDGFLFSPNTSQAFAIAQQQAQGRAGCLASPDPNGGDQTAIFAPSQVGASALYASAGDSLGGLHHDDARAADDRASRAASHPAPSASTPVDHNATASSFDDSTFKELMDVSGFSITIKNPSADASQPPGPANDASESLSQPGAD</sequence>
<feature type="domain" description="RFX1-4/6/8-like BCD" evidence="4">
    <location>
        <begin position="473"/>
        <end position="739"/>
    </location>
</feature>
<dbReference type="InterPro" id="IPR039779">
    <property type="entry name" value="RFX-like"/>
</dbReference>
<dbReference type="Pfam" id="PF02257">
    <property type="entry name" value="RFX_DNA_binding"/>
    <property type="match status" value="1"/>
</dbReference>
<keyword evidence="6" id="KW-1185">Reference proteome</keyword>
<feature type="compositionally biased region" description="Polar residues" evidence="2">
    <location>
        <begin position="41"/>
        <end position="60"/>
    </location>
</feature>
<feature type="compositionally biased region" description="Polar residues" evidence="2">
    <location>
        <begin position="389"/>
        <end position="398"/>
    </location>
</feature>
<dbReference type="Pfam" id="PF25340">
    <property type="entry name" value="BCD_RFX"/>
    <property type="match status" value="1"/>
</dbReference>
<feature type="region of interest" description="Disordered" evidence="2">
    <location>
        <begin position="922"/>
        <end position="949"/>
    </location>
</feature>
<feature type="compositionally biased region" description="Polar residues" evidence="2">
    <location>
        <begin position="939"/>
        <end position="949"/>
    </location>
</feature>
<name>A0ABY7D5I1_9BASI</name>
<dbReference type="EMBL" id="CP110436">
    <property type="protein sequence ID" value="WAQ92343.1"/>
    <property type="molecule type" value="Genomic_DNA"/>
</dbReference>
<feature type="compositionally biased region" description="Low complexity" evidence="2">
    <location>
        <begin position="882"/>
        <end position="892"/>
    </location>
</feature>
<gene>
    <name evidence="5" type="ORF">PtA15_16A249</name>
</gene>
<keyword evidence="1" id="KW-0238">DNA-binding</keyword>
<evidence type="ECO:0000259" key="4">
    <source>
        <dbReference type="Pfam" id="PF25340"/>
    </source>
</evidence>
<accession>A0ABY7D5I1</accession>
<evidence type="ECO:0008006" key="7">
    <source>
        <dbReference type="Google" id="ProtNLM"/>
    </source>
</evidence>
<feature type="region of interest" description="Disordered" evidence="2">
    <location>
        <begin position="1"/>
        <end position="114"/>
    </location>
</feature>
<feature type="compositionally biased region" description="Polar residues" evidence="2">
    <location>
        <begin position="183"/>
        <end position="213"/>
    </location>
</feature>
<dbReference type="GeneID" id="77804816"/>
<dbReference type="SUPFAM" id="SSF46785">
    <property type="entry name" value="Winged helix' DNA-binding domain"/>
    <property type="match status" value="1"/>
</dbReference>
<evidence type="ECO:0000259" key="3">
    <source>
        <dbReference type="Pfam" id="PF02257"/>
    </source>
</evidence>
<reference evidence="5" key="1">
    <citation type="submission" date="2022-10" db="EMBL/GenBank/DDBJ databases">
        <title>Puccinia triticina Genome sequencing and assembly.</title>
        <authorList>
            <person name="Li C."/>
        </authorList>
    </citation>
    <scope>NUCLEOTIDE SEQUENCE</scope>
    <source>
        <strain evidence="5">Pt15</strain>
    </source>
</reference>
<dbReference type="PANTHER" id="PTHR12619:SF5">
    <property type="entry name" value="TRANSCRIPTION FACTOR RFX4"/>
    <property type="match status" value="1"/>
</dbReference>
<feature type="region of interest" description="Disordered" evidence="2">
    <location>
        <begin position="876"/>
        <end position="899"/>
    </location>
</feature>
<evidence type="ECO:0000313" key="5">
    <source>
        <dbReference type="EMBL" id="WAQ92343.1"/>
    </source>
</evidence>
<proteinExistence type="predicted"/>
<dbReference type="Gene3D" id="1.10.10.10">
    <property type="entry name" value="Winged helix-like DNA-binding domain superfamily/Winged helix DNA-binding domain"/>
    <property type="match status" value="1"/>
</dbReference>
<feature type="compositionally biased region" description="Polar residues" evidence="2">
    <location>
        <begin position="222"/>
        <end position="244"/>
    </location>
</feature>
<protein>
    <recommendedName>
        <fullName evidence="7">RFX-type winged-helix domain-containing protein</fullName>
    </recommendedName>
</protein>
<feature type="compositionally biased region" description="Low complexity" evidence="2">
    <location>
        <begin position="1"/>
        <end position="21"/>
    </location>
</feature>
<feature type="region of interest" description="Disordered" evidence="2">
    <location>
        <begin position="358"/>
        <end position="447"/>
    </location>
</feature>
<feature type="domain" description="RFX-type winged-helix" evidence="3">
    <location>
        <begin position="301"/>
        <end position="343"/>
    </location>
</feature>
<evidence type="ECO:0000313" key="6">
    <source>
        <dbReference type="Proteomes" id="UP001164743"/>
    </source>
</evidence>